<comment type="caution">
    <text evidence="1">The sequence shown here is derived from an EMBL/GenBank/DDBJ whole genome shotgun (WGS) entry which is preliminary data.</text>
</comment>
<accession>A0ACA9SEQ7</accession>
<organism evidence="1 2">
    <name type="scientific">Racocetra persica</name>
    <dbReference type="NCBI Taxonomy" id="160502"/>
    <lineage>
        <taxon>Eukaryota</taxon>
        <taxon>Fungi</taxon>
        <taxon>Fungi incertae sedis</taxon>
        <taxon>Mucoromycota</taxon>
        <taxon>Glomeromycotina</taxon>
        <taxon>Glomeromycetes</taxon>
        <taxon>Diversisporales</taxon>
        <taxon>Gigasporaceae</taxon>
        <taxon>Racocetra</taxon>
    </lineage>
</organism>
<evidence type="ECO:0000313" key="2">
    <source>
        <dbReference type="Proteomes" id="UP000789920"/>
    </source>
</evidence>
<reference evidence="1" key="1">
    <citation type="submission" date="2021-06" db="EMBL/GenBank/DDBJ databases">
        <authorList>
            <person name="Kallberg Y."/>
            <person name="Tangrot J."/>
            <person name="Rosling A."/>
        </authorList>
    </citation>
    <scope>NUCLEOTIDE SEQUENCE</scope>
    <source>
        <strain evidence="1">MA461A</strain>
    </source>
</reference>
<dbReference type="Proteomes" id="UP000789920">
    <property type="component" value="Unassembled WGS sequence"/>
</dbReference>
<keyword evidence="2" id="KW-1185">Reference proteome</keyword>
<sequence>YIKVEAVDINSTTKVPNDKISSPVTIKFEHFEKAKKDNIVAVLDI</sequence>
<gene>
    <name evidence="1" type="ORF">RPERSI_LOCUS30186</name>
</gene>
<feature type="non-terminal residue" evidence="1">
    <location>
        <position position="1"/>
    </location>
</feature>
<dbReference type="EMBL" id="CAJVQC010116745">
    <property type="protein sequence ID" value="CAG8837132.1"/>
    <property type="molecule type" value="Genomic_DNA"/>
</dbReference>
<proteinExistence type="predicted"/>
<evidence type="ECO:0000313" key="1">
    <source>
        <dbReference type="EMBL" id="CAG8837132.1"/>
    </source>
</evidence>
<protein>
    <submittedName>
        <fullName evidence="1">1180_t:CDS:1</fullName>
    </submittedName>
</protein>
<name>A0ACA9SEQ7_9GLOM</name>
<feature type="non-terminal residue" evidence="1">
    <location>
        <position position="45"/>
    </location>
</feature>